<gene>
    <name evidence="2" type="ORF">AFK71_00265</name>
</gene>
<dbReference type="Proteomes" id="UP000036780">
    <property type="component" value="Unassembled WGS sequence"/>
</dbReference>
<name>A0A0L0QVN3_VIRPA</name>
<feature type="transmembrane region" description="Helical" evidence="1">
    <location>
        <begin position="6"/>
        <end position="26"/>
    </location>
</feature>
<dbReference type="RefSeq" id="WP_050349587.1">
    <property type="nucleotide sequence ID" value="NZ_BOSN01000011.1"/>
</dbReference>
<dbReference type="PATRIC" id="fig|1473.5.peg.102"/>
<evidence type="ECO:0000313" key="2">
    <source>
        <dbReference type="EMBL" id="KNE22629.1"/>
    </source>
</evidence>
<evidence type="ECO:0000313" key="3">
    <source>
        <dbReference type="Proteomes" id="UP000036780"/>
    </source>
</evidence>
<sequence length="111" mass="12815">MFSWTALTPIGLILVPLFLVYVYAYIKFSRSGESKTEHGEKIMQQAYKYSIPVFPIGWLLIEAYHRLISNVSLDIYRDCIAILVLLFFSIQGLTIIFLKNNSSLQPNSERH</sequence>
<evidence type="ECO:0000256" key="1">
    <source>
        <dbReference type="SAM" id="Phobius"/>
    </source>
</evidence>
<organism evidence="2 3">
    <name type="scientific">Virgibacillus pantothenticus</name>
    <dbReference type="NCBI Taxonomy" id="1473"/>
    <lineage>
        <taxon>Bacteria</taxon>
        <taxon>Bacillati</taxon>
        <taxon>Bacillota</taxon>
        <taxon>Bacilli</taxon>
        <taxon>Bacillales</taxon>
        <taxon>Bacillaceae</taxon>
        <taxon>Virgibacillus</taxon>
    </lineage>
</organism>
<keyword evidence="3" id="KW-1185">Reference proteome</keyword>
<feature type="transmembrane region" description="Helical" evidence="1">
    <location>
        <begin position="47"/>
        <end position="68"/>
    </location>
</feature>
<feature type="transmembrane region" description="Helical" evidence="1">
    <location>
        <begin position="80"/>
        <end position="98"/>
    </location>
</feature>
<reference evidence="3" key="1">
    <citation type="submission" date="2015-07" db="EMBL/GenBank/DDBJ databases">
        <title>Fjat-10053 dsm26.</title>
        <authorList>
            <person name="Liu B."/>
            <person name="Wang J."/>
            <person name="Zhu Y."/>
            <person name="Liu G."/>
            <person name="Chen Q."/>
            <person name="Chen Z."/>
            <person name="Lan J."/>
            <person name="Che J."/>
            <person name="Ge C."/>
            <person name="Shi H."/>
            <person name="Pan Z."/>
            <person name="Liu X."/>
        </authorList>
    </citation>
    <scope>NUCLEOTIDE SEQUENCE [LARGE SCALE GENOMIC DNA]</scope>
    <source>
        <strain evidence="3">DSM 26</strain>
    </source>
</reference>
<keyword evidence="1" id="KW-1133">Transmembrane helix</keyword>
<protein>
    <submittedName>
        <fullName evidence="2">Uncharacterized protein</fullName>
    </submittedName>
</protein>
<accession>A0A0L0QVN3</accession>
<proteinExistence type="predicted"/>
<dbReference type="GeneID" id="66868982"/>
<dbReference type="AlphaFoldDB" id="A0A0L0QVN3"/>
<keyword evidence="1" id="KW-0812">Transmembrane</keyword>
<keyword evidence="1" id="KW-0472">Membrane</keyword>
<dbReference type="OrthoDB" id="2474051at2"/>
<dbReference type="EMBL" id="LGTO01000001">
    <property type="protein sequence ID" value="KNE22629.1"/>
    <property type="molecule type" value="Genomic_DNA"/>
</dbReference>
<comment type="caution">
    <text evidence="2">The sequence shown here is derived from an EMBL/GenBank/DDBJ whole genome shotgun (WGS) entry which is preliminary data.</text>
</comment>